<sequence length="207" mass="20966">MSLSDDHTHELAELRARVDALEQAVQAGLGTGAATVPLATLQPGADAGPPAVSAPNAVPSVTAPAATGPTTDVFWALNALKSMVPAPGAVLYTGSVSLPGGGAVDWQYALTTEDILARDWSRPSSTSALAALGHPVRLRLLQAIATGTVAVSELAALEGVGTTGQVYHHVNQLIAAGWVYSTSRGHYGIPPEKVVPLLTVVLAAGGI</sequence>
<reference evidence="1 2" key="1">
    <citation type="submission" date="2019-03" db="EMBL/GenBank/DDBJ databases">
        <title>Genomics of glacier-inhabiting Cryobacterium strains.</title>
        <authorList>
            <person name="Liu Q."/>
            <person name="Xin Y.-H."/>
        </authorList>
    </citation>
    <scope>NUCLEOTIDE SEQUENCE [LARGE SCALE GENOMIC DNA]</scope>
    <source>
        <strain evidence="1 2">Sr59</strain>
    </source>
</reference>
<dbReference type="InterPro" id="IPR036390">
    <property type="entry name" value="WH_DNA-bd_sf"/>
</dbReference>
<name>A0A4R9BGV3_9MICO</name>
<dbReference type="Gene3D" id="1.10.10.10">
    <property type="entry name" value="Winged helix-like DNA-binding domain superfamily/Winged helix DNA-binding domain"/>
    <property type="match status" value="1"/>
</dbReference>
<evidence type="ECO:0000313" key="1">
    <source>
        <dbReference type="EMBL" id="TFD83935.1"/>
    </source>
</evidence>
<dbReference type="CDD" id="cd00090">
    <property type="entry name" value="HTH_ARSR"/>
    <property type="match status" value="1"/>
</dbReference>
<keyword evidence="2" id="KW-1185">Reference proteome</keyword>
<dbReference type="InterPro" id="IPR036388">
    <property type="entry name" value="WH-like_DNA-bd_sf"/>
</dbReference>
<dbReference type="InterPro" id="IPR011991">
    <property type="entry name" value="ArsR-like_HTH"/>
</dbReference>
<comment type="caution">
    <text evidence="1">The sequence shown here is derived from an EMBL/GenBank/DDBJ whole genome shotgun (WGS) entry which is preliminary data.</text>
</comment>
<gene>
    <name evidence="1" type="ORF">E3T61_20545</name>
</gene>
<dbReference type="OrthoDB" id="3730926at2"/>
<dbReference type="RefSeq" id="WP_134642692.1">
    <property type="nucleotide sequence ID" value="NZ_SOHM01000047.1"/>
</dbReference>
<accession>A0A4R9BGV3</accession>
<protein>
    <submittedName>
        <fullName evidence="1">ArsR family transcriptional regulator</fullName>
    </submittedName>
</protein>
<organism evidence="1 2">
    <name type="scientific">Cryobacterium lactosi</name>
    <dbReference type="NCBI Taxonomy" id="1259202"/>
    <lineage>
        <taxon>Bacteria</taxon>
        <taxon>Bacillati</taxon>
        <taxon>Actinomycetota</taxon>
        <taxon>Actinomycetes</taxon>
        <taxon>Micrococcales</taxon>
        <taxon>Microbacteriaceae</taxon>
        <taxon>Cryobacterium</taxon>
    </lineage>
</organism>
<evidence type="ECO:0000313" key="2">
    <source>
        <dbReference type="Proteomes" id="UP000298468"/>
    </source>
</evidence>
<dbReference type="SUPFAM" id="SSF46785">
    <property type="entry name" value="Winged helix' DNA-binding domain"/>
    <property type="match status" value="1"/>
</dbReference>
<dbReference type="EMBL" id="SOHM01000047">
    <property type="protein sequence ID" value="TFD83935.1"/>
    <property type="molecule type" value="Genomic_DNA"/>
</dbReference>
<dbReference type="Pfam" id="PF12840">
    <property type="entry name" value="HTH_20"/>
    <property type="match status" value="1"/>
</dbReference>
<proteinExistence type="predicted"/>
<dbReference type="Proteomes" id="UP000298468">
    <property type="component" value="Unassembled WGS sequence"/>
</dbReference>
<dbReference type="AlphaFoldDB" id="A0A4R9BGV3"/>